<reference evidence="7" key="1">
    <citation type="submission" date="2010-05" db="EMBL/GenBank/DDBJ databases">
        <title>The genome sequence of Magnaporthe poae strain ATCC 64411.</title>
        <authorList>
            <person name="Ma L.-J."/>
            <person name="Dead R."/>
            <person name="Young S."/>
            <person name="Zeng Q."/>
            <person name="Koehrsen M."/>
            <person name="Alvarado L."/>
            <person name="Berlin A."/>
            <person name="Chapman S.B."/>
            <person name="Chen Z."/>
            <person name="Freedman E."/>
            <person name="Gellesch M."/>
            <person name="Goldberg J."/>
            <person name="Griggs A."/>
            <person name="Gujja S."/>
            <person name="Heilman E.R."/>
            <person name="Heiman D."/>
            <person name="Hepburn T."/>
            <person name="Howarth C."/>
            <person name="Jen D."/>
            <person name="Larson L."/>
            <person name="Mehta T."/>
            <person name="Neiman D."/>
            <person name="Pearson M."/>
            <person name="Roberts A."/>
            <person name="Saif S."/>
            <person name="Shea T."/>
            <person name="Shenoy N."/>
            <person name="Sisk P."/>
            <person name="Stolte C."/>
            <person name="Sykes S."/>
            <person name="Walk T."/>
            <person name="White J."/>
            <person name="Yandava C."/>
            <person name="Haas B."/>
            <person name="Nusbaum C."/>
            <person name="Birren B."/>
        </authorList>
    </citation>
    <scope>NUCLEOTIDE SEQUENCE [LARGE SCALE GENOMIC DNA]</scope>
    <source>
        <strain evidence="7">ATCC 64411 / 73-15</strain>
    </source>
</reference>
<dbReference type="Proteomes" id="UP000011715">
    <property type="component" value="Unassembled WGS sequence"/>
</dbReference>
<feature type="compositionally biased region" description="Polar residues" evidence="3">
    <location>
        <begin position="84"/>
        <end position="106"/>
    </location>
</feature>
<protein>
    <recommendedName>
        <fullName evidence="4">EF-hand domain-containing protein</fullName>
    </recommendedName>
</protein>
<dbReference type="Gene3D" id="1.10.238.10">
    <property type="entry name" value="EF-hand"/>
    <property type="match status" value="1"/>
</dbReference>
<dbReference type="InterPro" id="IPR011992">
    <property type="entry name" value="EF-hand-dom_pair"/>
</dbReference>
<dbReference type="InterPro" id="IPR002048">
    <property type="entry name" value="EF_hand_dom"/>
</dbReference>
<dbReference type="SUPFAM" id="SSF47473">
    <property type="entry name" value="EF-hand"/>
    <property type="match status" value="1"/>
</dbReference>
<feature type="compositionally biased region" description="Polar residues" evidence="3">
    <location>
        <begin position="1"/>
        <end position="10"/>
    </location>
</feature>
<sequence>MAATPSSSYRPSFGGGGSTRNSPFRRPESPASPSPLRQQHTTQQYTTPMASPSRLGTTPSAAVQGPKFAYQSTATLATGGHLSSPFTPKSRSSGGGDSATTPTNARPSLKSVAPRTMGSNTAMSQLPPSQMRMLREGFQILDRDSDGIVGREDVADMLNQLGLPANPSDVSAFFPAGSSSSMSLAVFLSSLSAVLVAMSPSAELLSAFSAFDDDDSGQVDLAELRDALLHTAPEPGERPLTEEEIDRVMDGFTGRRAFSKNNSRPGGLSKRGEVFRYQDFVHSIVGGNGNPEAAASEEDSS</sequence>
<dbReference type="SMART" id="SM00054">
    <property type="entry name" value="EFh"/>
    <property type="match status" value="2"/>
</dbReference>
<evidence type="ECO:0000259" key="4">
    <source>
        <dbReference type="PROSITE" id="PS50222"/>
    </source>
</evidence>
<dbReference type="EnsemblFungi" id="MAPG_03340T0">
    <property type="protein sequence ID" value="MAPG_03340T0"/>
    <property type="gene ID" value="MAPG_03340"/>
</dbReference>
<evidence type="ECO:0000256" key="2">
    <source>
        <dbReference type="ARBA" id="ARBA00022837"/>
    </source>
</evidence>
<dbReference type="InterPro" id="IPR018247">
    <property type="entry name" value="EF_Hand_1_Ca_BS"/>
</dbReference>
<dbReference type="VEuPathDB" id="FungiDB:MAPG_03340"/>
<dbReference type="OrthoDB" id="429467at2759"/>
<organism evidence="6 7">
    <name type="scientific">Magnaporthiopsis poae (strain ATCC 64411 / 73-15)</name>
    <name type="common">Kentucky bluegrass fungus</name>
    <name type="synonym">Magnaporthe poae</name>
    <dbReference type="NCBI Taxonomy" id="644358"/>
    <lineage>
        <taxon>Eukaryota</taxon>
        <taxon>Fungi</taxon>
        <taxon>Dikarya</taxon>
        <taxon>Ascomycota</taxon>
        <taxon>Pezizomycotina</taxon>
        <taxon>Sordariomycetes</taxon>
        <taxon>Sordariomycetidae</taxon>
        <taxon>Magnaporthales</taxon>
        <taxon>Magnaporthaceae</taxon>
        <taxon>Magnaporthiopsis</taxon>
    </lineage>
</organism>
<dbReference type="AlphaFoldDB" id="A0A0C4DTR8"/>
<reference evidence="6" key="5">
    <citation type="submission" date="2015-06" db="UniProtKB">
        <authorList>
            <consortium name="EnsemblFungi"/>
        </authorList>
    </citation>
    <scope>IDENTIFICATION</scope>
    <source>
        <strain evidence="6">ATCC 64411</strain>
    </source>
</reference>
<dbReference type="GO" id="GO:0005509">
    <property type="term" value="F:calcium ion binding"/>
    <property type="evidence" value="ECO:0007669"/>
    <property type="project" value="InterPro"/>
</dbReference>
<feature type="compositionally biased region" description="Polar residues" evidence="3">
    <location>
        <begin position="35"/>
        <end position="61"/>
    </location>
</feature>
<dbReference type="EMBL" id="ADBL01000800">
    <property type="status" value="NOT_ANNOTATED_CDS"/>
    <property type="molecule type" value="Genomic_DNA"/>
</dbReference>
<feature type="domain" description="EF-hand" evidence="4">
    <location>
        <begin position="199"/>
        <end position="234"/>
    </location>
</feature>
<proteinExistence type="predicted"/>
<evidence type="ECO:0000313" key="7">
    <source>
        <dbReference type="Proteomes" id="UP000011715"/>
    </source>
</evidence>
<feature type="domain" description="EF-hand" evidence="4">
    <location>
        <begin position="129"/>
        <end position="164"/>
    </location>
</feature>
<dbReference type="PROSITE" id="PS00018">
    <property type="entry name" value="EF_HAND_1"/>
    <property type="match status" value="2"/>
</dbReference>
<dbReference type="Pfam" id="PF13833">
    <property type="entry name" value="EF-hand_8"/>
    <property type="match status" value="1"/>
</dbReference>
<keyword evidence="1" id="KW-0677">Repeat</keyword>
<dbReference type="EMBL" id="GL876967">
    <property type="protein sequence ID" value="KLU84296.1"/>
    <property type="molecule type" value="Genomic_DNA"/>
</dbReference>
<evidence type="ECO:0000313" key="6">
    <source>
        <dbReference type="EnsemblFungi" id="MAPG_03340T0"/>
    </source>
</evidence>
<evidence type="ECO:0000313" key="5">
    <source>
        <dbReference type="EMBL" id="KLU84296.1"/>
    </source>
</evidence>
<reference evidence="5" key="3">
    <citation type="submission" date="2011-03" db="EMBL/GenBank/DDBJ databases">
        <title>Annotation of Magnaporthe poae ATCC 64411.</title>
        <authorList>
            <person name="Ma L.-J."/>
            <person name="Dead R."/>
            <person name="Young S.K."/>
            <person name="Zeng Q."/>
            <person name="Gargeya S."/>
            <person name="Fitzgerald M."/>
            <person name="Haas B."/>
            <person name="Abouelleil A."/>
            <person name="Alvarado L."/>
            <person name="Arachchi H.M."/>
            <person name="Berlin A."/>
            <person name="Brown A."/>
            <person name="Chapman S.B."/>
            <person name="Chen Z."/>
            <person name="Dunbar C."/>
            <person name="Freedman E."/>
            <person name="Gearin G."/>
            <person name="Gellesch M."/>
            <person name="Goldberg J."/>
            <person name="Griggs A."/>
            <person name="Gujja S."/>
            <person name="Heiman D."/>
            <person name="Howarth C."/>
            <person name="Larson L."/>
            <person name="Lui A."/>
            <person name="MacDonald P.J.P."/>
            <person name="Mehta T."/>
            <person name="Montmayeur A."/>
            <person name="Murphy C."/>
            <person name="Neiman D."/>
            <person name="Pearson M."/>
            <person name="Priest M."/>
            <person name="Roberts A."/>
            <person name="Saif S."/>
            <person name="Shea T."/>
            <person name="Shenoy N."/>
            <person name="Sisk P."/>
            <person name="Stolte C."/>
            <person name="Sykes S."/>
            <person name="Yandava C."/>
            <person name="Wortman J."/>
            <person name="Nusbaum C."/>
            <person name="Birren B."/>
        </authorList>
    </citation>
    <scope>NUCLEOTIDE SEQUENCE</scope>
    <source>
        <strain evidence="5">ATCC 64411</strain>
    </source>
</reference>
<evidence type="ECO:0000256" key="3">
    <source>
        <dbReference type="SAM" id="MobiDB-lite"/>
    </source>
</evidence>
<reference evidence="5" key="2">
    <citation type="submission" date="2010-05" db="EMBL/GenBank/DDBJ databases">
        <title>The Genome Sequence of Magnaporthe poae strain ATCC 64411.</title>
        <authorList>
            <consortium name="The Broad Institute Genome Sequencing Platform"/>
            <consortium name="Broad Institute Genome Sequencing Center for Infectious Disease"/>
            <person name="Ma L.-J."/>
            <person name="Dead R."/>
            <person name="Young S."/>
            <person name="Zeng Q."/>
            <person name="Koehrsen M."/>
            <person name="Alvarado L."/>
            <person name="Berlin A."/>
            <person name="Chapman S.B."/>
            <person name="Chen Z."/>
            <person name="Freedman E."/>
            <person name="Gellesch M."/>
            <person name="Goldberg J."/>
            <person name="Griggs A."/>
            <person name="Gujja S."/>
            <person name="Heilman E.R."/>
            <person name="Heiman D."/>
            <person name="Hepburn T."/>
            <person name="Howarth C."/>
            <person name="Jen D."/>
            <person name="Larson L."/>
            <person name="Mehta T."/>
            <person name="Neiman D."/>
            <person name="Pearson M."/>
            <person name="Roberts A."/>
            <person name="Saif S."/>
            <person name="Shea T."/>
            <person name="Shenoy N."/>
            <person name="Sisk P."/>
            <person name="Stolte C."/>
            <person name="Sykes S."/>
            <person name="Walk T."/>
            <person name="White J."/>
            <person name="Yandava C."/>
            <person name="Haas B."/>
            <person name="Nusbaum C."/>
            <person name="Birren B."/>
        </authorList>
    </citation>
    <scope>NUCLEOTIDE SEQUENCE</scope>
    <source>
        <strain evidence="5">ATCC 64411</strain>
    </source>
</reference>
<dbReference type="OMA" id="PPLLHSM"/>
<dbReference type="CDD" id="cd00051">
    <property type="entry name" value="EFh"/>
    <property type="match status" value="1"/>
</dbReference>
<dbReference type="eggNOG" id="KOG0031">
    <property type="taxonomic scope" value="Eukaryota"/>
</dbReference>
<dbReference type="PROSITE" id="PS50222">
    <property type="entry name" value="EF_HAND_2"/>
    <property type="match status" value="2"/>
</dbReference>
<evidence type="ECO:0000256" key="1">
    <source>
        <dbReference type="ARBA" id="ARBA00022737"/>
    </source>
</evidence>
<dbReference type="STRING" id="644358.A0A0C4DTR8"/>
<reference evidence="6" key="4">
    <citation type="journal article" date="2015" name="G3 (Bethesda)">
        <title>Genome sequences of three phytopathogenic species of the Magnaporthaceae family of fungi.</title>
        <authorList>
            <person name="Okagaki L.H."/>
            <person name="Nunes C.C."/>
            <person name="Sailsbery J."/>
            <person name="Clay B."/>
            <person name="Brown D."/>
            <person name="John T."/>
            <person name="Oh Y."/>
            <person name="Young N."/>
            <person name="Fitzgerald M."/>
            <person name="Haas B.J."/>
            <person name="Zeng Q."/>
            <person name="Young S."/>
            <person name="Adiconis X."/>
            <person name="Fan L."/>
            <person name="Levin J.Z."/>
            <person name="Mitchell T.K."/>
            <person name="Okubara P.A."/>
            <person name="Farman M.L."/>
            <person name="Kohn L.M."/>
            <person name="Birren B."/>
            <person name="Ma L.-J."/>
            <person name="Dean R.A."/>
        </authorList>
    </citation>
    <scope>NUCLEOTIDE SEQUENCE</scope>
    <source>
        <strain evidence="6">ATCC 64411 / 73-15</strain>
    </source>
</reference>
<keyword evidence="7" id="KW-1185">Reference proteome</keyword>
<accession>A0A0C4DTR8</accession>
<keyword evidence="2" id="KW-0106">Calcium</keyword>
<feature type="region of interest" description="Disordered" evidence="3">
    <location>
        <begin position="1"/>
        <end position="129"/>
    </location>
</feature>
<gene>
    <name evidence="5" type="ORF">MAPG_03340</name>
</gene>
<dbReference type="InterPro" id="IPR050403">
    <property type="entry name" value="Myosin_RLC"/>
</dbReference>
<dbReference type="PANTHER" id="PTHR23049">
    <property type="entry name" value="MYOSIN REGULATORY LIGHT CHAIN 2"/>
    <property type="match status" value="1"/>
</dbReference>
<name>A0A0C4DTR8_MAGP6</name>
<feature type="compositionally biased region" description="Polar residues" evidence="3">
    <location>
        <begin position="117"/>
        <end position="128"/>
    </location>
</feature>